<dbReference type="RefSeq" id="WP_217469864.1">
    <property type="nucleotide sequence ID" value="NZ_CP020335.1"/>
</dbReference>
<organism evidence="2 3">
    <name type="scientific">Photorhabdus akhurstii</name>
    <dbReference type="NCBI Taxonomy" id="171438"/>
    <lineage>
        <taxon>Bacteria</taxon>
        <taxon>Pseudomonadati</taxon>
        <taxon>Pseudomonadota</taxon>
        <taxon>Gammaproteobacteria</taxon>
        <taxon>Enterobacterales</taxon>
        <taxon>Morganellaceae</taxon>
        <taxon>Photorhabdus</taxon>
    </lineage>
</organism>
<dbReference type="EMBL" id="CP020335">
    <property type="protein sequence ID" value="QXF34626.1"/>
    <property type="molecule type" value="Genomic_DNA"/>
</dbReference>
<feature type="chain" id="PRO_5046130748" evidence="1">
    <location>
        <begin position="23"/>
        <end position="289"/>
    </location>
</feature>
<evidence type="ECO:0000313" key="3">
    <source>
        <dbReference type="Proteomes" id="UP000693715"/>
    </source>
</evidence>
<keyword evidence="3" id="KW-1185">Reference proteome</keyword>
<reference evidence="2 3" key="1">
    <citation type="submission" date="2017-03" db="EMBL/GenBank/DDBJ databases">
        <title>Genome comparison of Photorhabdus luminescens strain 0813-124 phase variants.</title>
        <authorList>
            <person name="Chien C.-C."/>
            <person name="Chen W.-J."/>
            <person name="Shih M.-C."/>
            <person name="Hsieh F.-C."/>
        </authorList>
    </citation>
    <scope>NUCLEOTIDE SEQUENCE [LARGE SCALE GENOMIC DNA]</scope>
    <source>
        <strain evidence="2 3">0813-124 phase II</strain>
    </source>
</reference>
<sequence>MKNKLNMTFVFLFTLLFFQSFSYGEDKEASASTIKRGLNNSEWGYSYVSGPIVAISDGVNKGVIENTFRMRKMNFNNNILNVTGLCSYEYLAEKKTPISYWYSNKTVELYREFFSKYNIKLSDYIYNISPVDPDQTCEYPFSDFIYIDNKMVFIYDGYAVFYSRVNNSKSLSNTKLGNDFCKHIEQPIELVYENGDITECDYNGVNIIEAYAAFRNNAIEGSDGFYLPEKLNVMKNITVKCNKDCIEIKYLWINKNKLKIIIGFSGGTTEIYFNENKNGTKVITKSYPD</sequence>
<accession>A0ABX8LYM1</accession>
<keyword evidence="1" id="KW-0732">Signal</keyword>
<proteinExistence type="predicted"/>
<gene>
    <name evidence="2" type="ORF">B0X70_16755</name>
</gene>
<evidence type="ECO:0000313" key="2">
    <source>
        <dbReference type="EMBL" id="QXF34626.1"/>
    </source>
</evidence>
<protein>
    <submittedName>
        <fullName evidence="2">Uncharacterized protein</fullName>
    </submittedName>
</protein>
<feature type="signal peptide" evidence="1">
    <location>
        <begin position="1"/>
        <end position="22"/>
    </location>
</feature>
<evidence type="ECO:0000256" key="1">
    <source>
        <dbReference type="SAM" id="SignalP"/>
    </source>
</evidence>
<dbReference type="Proteomes" id="UP000693715">
    <property type="component" value="Chromosome"/>
</dbReference>
<name>A0ABX8LYM1_9GAMM</name>